<reference evidence="1 2" key="1">
    <citation type="submission" date="2024-02" db="EMBL/GenBank/DDBJ databases">
        <authorList>
            <person name="Saticioglu I.B."/>
        </authorList>
    </citation>
    <scope>NUCLEOTIDE SEQUENCE [LARGE SCALE GENOMIC DNA]</scope>
    <source>
        <strain evidence="1 2">Mu-80</strain>
    </source>
</reference>
<evidence type="ECO:0000313" key="1">
    <source>
        <dbReference type="EMBL" id="MEJ1087036.1"/>
    </source>
</evidence>
<gene>
    <name evidence="1" type="ORF">WDU99_01750</name>
</gene>
<dbReference type="EMBL" id="JBBDGM010000001">
    <property type="protein sequence ID" value="MEJ1087036.1"/>
    <property type="molecule type" value="Genomic_DNA"/>
</dbReference>
<evidence type="ECO:0000313" key="2">
    <source>
        <dbReference type="Proteomes" id="UP001371224"/>
    </source>
</evidence>
<proteinExistence type="predicted"/>
<dbReference type="Proteomes" id="UP001371224">
    <property type="component" value="Unassembled WGS sequence"/>
</dbReference>
<protein>
    <submittedName>
        <fullName evidence="1">Uncharacterized protein</fullName>
    </submittedName>
</protein>
<organism evidence="1 2">
    <name type="scientific">Microbacterium bandirmense</name>
    <dbReference type="NCBI Taxonomy" id="3122050"/>
    <lineage>
        <taxon>Bacteria</taxon>
        <taxon>Bacillati</taxon>
        <taxon>Actinomycetota</taxon>
        <taxon>Actinomycetes</taxon>
        <taxon>Micrococcales</taxon>
        <taxon>Microbacteriaceae</taxon>
        <taxon>Microbacterium</taxon>
    </lineage>
</organism>
<name>A0ABU8L6T5_9MICO</name>
<accession>A0ABU8L6T5</accession>
<dbReference type="RefSeq" id="WP_337330709.1">
    <property type="nucleotide sequence ID" value="NZ_JBBDGM010000001.1"/>
</dbReference>
<sequence>MNRRSTAPRPITVEVAYQVDDLVQVGGTRWIIRHLDGDQVVLEASSAPAGIVWTTTLDNLPTRMKETTP</sequence>
<comment type="caution">
    <text evidence="1">The sequence shown here is derived from an EMBL/GenBank/DDBJ whole genome shotgun (WGS) entry which is preliminary data.</text>
</comment>
<keyword evidence="2" id="KW-1185">Reference proteome</keyword>